<evidence type="ECO:0000256" key="4">
    <source>
        <dbReference type="ARBA" id="ARBA00022737"/>
    </source>
</evidence>
<keyword evidence="8" id="KW-0143">Chaperone</keyword>
<dbReference type="InterPro" id="IPR002048">
    <property type="entry name" value="EF_hand_dom"/>
</dbReference>
<dbReference type="FunFam" id="1.10.238.10:FF:000104">
    <property type="entry name" value="calumenin isoform X1"/>
    <property type="match status" value="1"/>
</dbReference>
<dbReference type="PANTHER" id="PTHR10827">
    <property type="entry name" value="RETICULOCALBIN"/>
    <property type="match status" value="1"/>
</dbReference>
<feature type="domain" description="EF-hand" evidence="13">
    <location>
        <begin position="282"/>
        <end position="317"/>
    </location>
</feature>
<dbReference type="Gene3D" id="1.10.238.10">
    <property type="entry name" value="EF-hand"/>
    <property type="match status" value="2"/>
</dbReference>
<keyword evidence="7" id="KW-0325">Glycoprotein</keyword>
<keyword evidence="3 12" id="KW-0732">Signal</keyword>
<dbReference type="PROSITE" id="PS50222">
    <property type="entry name" value="EF_HAND_2"/>
    <property type="match status" value="3"/>
</dbReference>
<feature type="domain" description="EF-hand" evidence="13">
    <location>
        <begin position="167"/>
        <end position="202"/>
    </location>
</feature>
<evidence type="ECO:0000259" key="13">
    <source>
        <dbReference type="PROSITE" id="PS50222"/>
    </source>
</evidence>
<accession>A0A1I8HDM1</accession>
<dbReference type="PROSITE" id="PS00018">
    <property type="entry name" value="EF_HAND_1"/>
    <property type="match status" value="5"/>
</dbReference>
<organism evidence="14 15">
    <name type="scientific">Macrostomum lignano</name>
    <dbReference type="NCBI Taxonomy" id="282301"/>
    <lineage>
        <taxon>Eukaryota</taxon>
        <taxon>Metazoa</taxon>
        <taxon>Spiralia</taxon>
        <taxon>Lophotrochozoa</taxon>
        <taxon>Platyhelminthes</taxon>
        <taxon>Rhabditophora</taxon>
        <taxon>Macrostomorpha</taxon>
        <taxon>Macrostomida</taxon>
        <taxon>Macrostomidae</taxon>
        <taxon>Macrostomum</taxon>
    </lineage>
</organism>
<comment type="subcellular location">
    <subcellularLocation>
        <location evidence="1">Endoplasmic reticulum lumen</location>
    </subcellularLocation>
</comment>
<evidence type="ECO:0000256" key="12">
    <source>
        <dbReference type="SAM" id="SignalP"/>
    </source>
</evidence>
<dbReference type="WBParaSite" id="maker-uti_cns_0005650-snap-gene-0.9-mRNA-1">
    <property type="protein sequence ID" value="maker-uti_cns_0005650-snap-gene-0.9-mRNA-1"/>
    <property type="gene ID" value="maker-uti_cns_0005650-snap-gene-0.9"/>
</dbReference>
<dbReference type="PANTHER" id="PTHR10827:SF52">
    <property type="entry name" value="IP16409P"/>
    <property type="match status" value="1"/>
</dbReference>
<dbReference type="InterPro" id="IPR018247">
    <property type="entry name" value="EF_Hand_1_Ca_BS"/>
</dbReference>
<keyword evidence="6" id="KW-0106">Calcium</keyword>
<evidence type="ECO:0000256" key="1">
    <source>
        <dbReference type="ARBA" id="ARBA00004319"/>
    </source>
</evidence>
<evidence type="ECO:0000313" key="15">
    <source>
        <dbReference type="WBParaSite" id="maker-uti_cns_0005650-snap-gene-0.9-mRNA-1"/>
    </source>
</evidence>
<evidence type="ECO:0000256" key="5">
    <source>
        <dbReference type="ARBA" id="ARBA00022824"/>
    </source>
</evidence>
<feature type="chain" id="PRO_5009320097" description="Reticulocalbin-3" evidence="12">
    <location>
        <begin position="30"/>
        <end position="332"/>
    </location>
</feature>
<evidence type="ECO:0000256" key="2">
    <source>
        <dbReference type="ARBA" id="ARBA00022723"/>
    </source>
</evidence>
<evidence type="ECO:0000256" key="7">
    <source>
        <dbReference type="ARBA" id="ARBA00023180"/>
    </source>
</evidence>
<protein>
    <recommendedName>
        <fullName evidence="11">Reticulocalbin-3</fullName>
    </recommendedName>
</protein>
<dbReference type="Pfam" id="PF13202">
    <property type="entry name" value="EF-hand_5"/>
    <property type="match status" value="3"/>
</dbReference>
<dbReference type="Proteomes" id="UP000095280">
    <property type="component" value="Unplaced"/>
</dbReference>
<keyword evidence="4" id="KW-0677">Repeat</keyword>
<sequence length="332" mass="37733">TLLQQSRTCMGSKICSAVILLLAVTLLHSNSCYSNPALHVSSKDRIAKGEKPLSDLPHNEDPLADDHKFDHEAFLGHEDSEKFDQMTPEQSTAALAKIVDKIDKDGDGFVTQQEMYSWIDYIAKRYVRENSKRQFNDYSDGKEDAKIDWDTYKTKVFGPSPGPHTTKTIERERRRWQRADRDADGLLSLAEFTDFAHPEEAAHMRELVALESLEDLDRNGDGAIDEAEYIGDMWSGKDSGEPEPDWVQQERDTFRSQRDANKDGKLDLAEVSAWILPTNYDQVDAETKHLFSQADMDKDGRLSKQEILDHHDIFAGSQATDFGEALRNHEEL</sequence>
<dbReference type="CDD" id="cd16226">
    <property type="entry name" value="EFh_CREC_Calumenin_like"/>
    <property type="match status" value="1"/>
</dbReference>
<evidence type="ECO:0000256" key="10">
    <source>
        <dbReference type="ARBA" id="ARBA00063143"/>
    </source>
</evidence>
<evidence type="ECO:0000256" key="11">
    <source>
        <dbReference type="ARBA" id="ARBA00072696"/>
    </source>
</evidence>
<keyword evidence="14" id="KW-1185">Reference proteome</keyword>
<keyword evidence="5" id="KW-0256">Endoplasmic reticulum</keyword>
<dbReference type="GO" id="GO:0005788">
    <property type="term" value="C:endoplasmic reticulum lumen"/>
    <property type="evidence" value="ECO:0007669"/>
    <property type="project" value="UniProtKB-SubCell"/>
</dbReference>
<evidence type="ECO:0000256" key="6">
    <source>
        <dbReference type="ARBA" id="ARBA00022837"/>
    </source>
</evidence>
<evidence type="ECO:0000256" key="8">
    <source>
        <dbReference type="ARBA" id="ARBA00023186"/>
    </source>
</evidence>
<evidence type="ECO:0000313" key="14">
    <source>
        <dbReference type="Proteomes" id="UP000095280"/>
    </source>
</evidence>
<feature type="signal peptide" evidence="12">
    <location>
        <begin position="1"/>
        <end position="29"/>
    </location>
</feature>
<evidence type="ECO:0000256" key="3">
    <source>
        <dbReference type="ARBA" id="ARBA00022729"/>
    </source>
</evidence>
<dbReference type="SMART" id="SM00054">
    <property type="entry name" value="EFh"/>
    <property type="match status" value="4"/>
</dbReference>
<dbReference type="SUPFAM" id="SSF47473">
    <property type="entry name" value="EF-hand"/>
    <property type="match status" value="2"/>
</dbReference>
<dbReference type="InterPro" id="IPR011992">
    <property type="entry name" value="EF-hand-dom_pair"/>
</dbReference>
<dbReference type="GO" id="GO:0005509">
    <property type="term" value="F:calcium ion binding"/>
    <property type="evidence" value="ECO:0007669"/>
    <property type="project" value="InterPro"/>
</dbReference>
<reference evidence="15" key="1">
    <citation type="submission" date="2016-11" db="UniProtKB">
        <authorList>
            <consortium name="WormBaseParasite"/>
        </authorList>
    </citation>
    <scope>IDENTIFICATION</scope>
</reference>
<keyword evidence="2" id="KW-0479">Metal-binding</keyword>
<feature type="domain" description="EF-hand" evidence="13">
    <location>
        <begin position="90"/>
        <end position="125"/>
    </location>
</feature>
<name>A0A1I8HDM1_9PLAT</name>
<comment type="function">
    <text evidence="9">Probable molecular chaperone assisting protein biosynthesis and transport in the endoplasmic reticulum. Required for the proper biosynthesis and transport of pulmonary surfactant-associated protein A/SP-A, pulmonary surfactant-associated protein D/SP-D and the lipid transporter ABCA3. By regulating both the proper expression and the degradation through the endoplasmic reticulum-associated protein degradation pathway of these proteins plays a crucial role in pulmonary surfactant homeostasis. Has an anti-fibrotic activity by negatively regulating the secretion of type I and type III collagens. This calcium-binding protein also transiently associates with immature PCSK6 and regulates its secretion.</text>
</comment>
<proteinExistence type="predicted"/>
<dbReference type="AlphaFoldDB" id="A0A1I8HDM1"/>
<comment type="subunit">
    <text evidence="10">Interacts with PCSK6 (immature form including the propeptide); probably involved in the maturation and the secretion of PCSK6.</text>
</comment>
<evidence type="ECO:0000256" key="9">
    <source>
        <dbReference type="ARBA" id="ARBA00056975"/>
    </source>
</evidence>
<dbReference type="GO" id="GO:0015031">
    <property type="term" value="P:protein transport"/>
    <property type="evidence" value="ECO:0007669"/>
    <property type="project" value="UniProtKB-ARBA"/>
</dbReference>